<dbReference type="PROSITE" id="PS00107">
    <property type="entry name" value="PROTEIN_KINASE_ATP"/>
    <property type="match status" value="1"/>
</dbReference>
<evidence type="ECO:0000256" key="6">
    <source>
        <dbReference type="ARBA" id="ARBA00022777"/>
    </source>
</evidence>
<feature type="coiled-coil region" evidence="11">
    <location>
        <begin position="434"/>
        <end position="461"/>
    </location>
</feature>
<evidence type="ECO:0000256" key="3">
    <source>
        <dbReference type="ARBA" id="ARBA00022527"/>
    </source>
</evidence>
<comment type="caution">
    <text evidence="15">The sequence shown here is derived from an EMBL/GenBank/DDBJ whole genome shotgun (WGS) entry which is preliminary data.</text>
</comment>
<dbReference type="Proteomes" id="UP000775547">
    <property type="component" value="Unassembled WGS sequence"/>
</dbReference>
<keyword evidence="11" id="KW-0175">Coiled coil</keyword>
<dbReference type="GO" id="GO:0004674">
    <property type="term" value="F:protein serine/threonine kinase activity"/>
    <property type="evidence" value="ECO:0007669"/>
    <property type="project" value="UniProtKB-KW"/>
</dbReference>
<evidence type="ECO:0000256" key="5">
    <source>
        <dbReference type="ARBA" id="ARBA00022741"/>
    </source>
</evidence>
<dbReference type="InterPro" id="IPR011009">
    <property type="entry name" value="Kinase-like_dom_sf"/>
</dbReference>
<dbReference type="GO" id="GO:0005737">
    <property type="term" value="C:cytoplasm"/>
    <property type="evidence" value="ECO:0007669"/>
    <property type="project" value="TreeGrafter"/>
</dbReference>
<dbReference type="EC" id="2.7.11.1" evidence="2"/>
<keyword evidence="13" id="KW-0812">Transmembrane</keyword>
<keyword evidence="5 10" id="KW-0547">Nucleotide-binding</keyword>
<reference evidence="15" key="2">
    <citation type="submission" date="2021-10" db="EMBL/GenBank/DDBJ databases">
        <title>Phylogenomics reveals ancestral predisposition of the termite-cultivated fungus Termitomyces towards a domesticated lifestyle.</title>
        <authorList>
            <person name="Auxier B."/>
            <person name="Grum-Grzhimaylo A."/>
            <person name="Cardenas M.E."/>
            <person name="Lodge J.D."/>
            <person name="Laessoe T."/>
            <person name="Pedersen O."/>
            <person name="Smith M.E."/>
            <person name="Kuyper T.W."/>
            <person name="Franco-Molano E.A."/>
            <person name="Baroni T.J."/>
            <person name="Aanen D.K."/>
        </authorList>
    </citation>
    <scope>NUCLEOTIDE SEQUENCE</scope>
    <source>
        <strain evidence="15">AP01</strain>
        <tissue evidence="15">Mycelium</tissue>
    </source>
</reference>
<sequence length="484" mass="53493">MPPSQPRSPSPLPPRPSGNLLVRVEYGYPNAIRNQDLLRLMLLPPPIRAPSTDTEALAEASHICARPPPKCNHSILDRQAESWYKILLHDSETPNRFFASTFHPIQTYRPGDKSMRSYFAFFLVALGRPFFTSIHSVVQAHPIGSRTFSDLLAKAPVIQAKRNIPPPSLRFGPPEAFLTPAVIISLVLFLLLSGCLLSALFYGREIRAFVHQMLNRLNRPLHRTPVPVSEPVNEPEPVPSFGFGYDGLTNAEMDAARWKEEKDAEKQHKKARRSGLFIRLPVSPPSLVLKHLSEPLSPIEMDLDFKDADSTAQSLITPGSQSSSSSGIRSSTGSSTPSASEDSGPGRSSPANVVASPSARPSPLLSRQSTLEASCDKAHHSTEQDADTTSGKFIYAMDARQQDPEELYVRQARIGKGSFGEVYKGYDKRTQKTVAIKIIDLESAEDEIEDIQQEIQILSQLDSPHVTKYHGSFLKGSNLWIVME</sequence>
<keyword evidence="4" id="KW-0808">Transferase</keyword>
<dbReference type="PANTHER" id="PTHR48012:SF10">
    <property type="entry name" value="FI20177P1"/>
    <property type="match status" value="1"/>
</dbReference>
<keyword evidence="16" id="KW-1185">Reference proteome</keyword>
<keyword evidence="3" id="KW-0723">Serine/threonine-protein kinase</keyword>
<evidence type="ECO:0000256" key="9">
    <source>
        <dbReference type="ARBA" id="ARBA00048679"/>
    </source>
</evidence>
<feature type="region of interest" description="Disordered" evidence="12">
    <location>
        <begin position="312"/>
        <end position="390"/>
    </location>
</feature>
<dbReference type="PROSITE" id="PS50011">
    <property type="entry name" value="PROTEIN_KINASE_DOM"/>
    <property type="match status" value="1"/>
</dbReference>
<comment type="similarity">
    <text evidence="1">Belongs to the protein kinase superfamily. STE Ser/Thr protein kinase family. STE20 subfamily.</text>
</comment>
<dbReference type="AlphaFoldDB" id="A0A9P7G6Z3"/>
<comment type="catalytic activity">
    <reaction evidence="9">
        <text>L-seryl-[protein] + ATP = O-phospho-L-seryl-[protein] + ADP + H(+)</text>
        <dbReference type="Rhea" id="RHEA:17989"/>
        <dbReference type="Rhea" id="RHEA-COMP:9863"/>
        <dbReference type="Rhea" id="RHEA-COMP:11604"/>
        <dbReference type="ChEBI" id="CHEBI:15378"/>
        <dbReference type="ChEBI" id="CHEBI:29999"/>
        <dbReference type="ChEBI" id="CHEBI:30616"/>
        <dbReference type="ChEBI" id="CHEBI:83421"/>
        <dbReference type="ChEBI" id="CHEBI:456216"/>
        <dbReference type="EC" id="2.7.11.1"/>
    </reaction>
</comment>
<comment type="catalytic activity">
    <reaction evidence="8">
        <text>L-threonyl-[protein] + ATP = O-phospho-L-threonyl-[protein] + ADP + H(+)</text>
        <dbReference type="Rhea" id="RHEA:46608"/>
        <dbReference type="Rhea" id="RHEA-COMP:11060"/>
        <dbReference type="Rhea" id="RHEA-COMP:11605"/>
        <dbReference type="ChEBI" id="CHEBI:15378"/>
        <dbReference type="ChEBI" id="CHEBI:30013"/>
        <dbReference type="ChEBI" id="CHEBI:30616"/>
        <dbReference type="ChEBI" id="CHEBI:61977"/>
        <dbReference type="ChEBI" id="CHEBI:456216"/>
        <dbReference type="EC" id="2.7.11.1"/>
    </reaction>
</comment>
<organism evidence="15 16">
    <name type="scientific">Asterophora parasitica</name>
    <dbReference type="NCBI Taxonomy" id="117018"/>
    <lineage>
        <taxon>Eukaryota</taxon>
        <taxon>Fungi</taxon>
        <taxon>Dikarya</taxon>
        <taxon>Basidiomycota</taxon>
        <taxon>Agaricomycotina</taxon>
        <taxon>Agaricomycetes</taxon>
        <taxon>Agaricomycetidae</taxon>
        <taxon>Agaricales</taxon>
        <taxon>Tricholomatineae</taxon>
        <taxon>Lyophyllaceae</taxon>
        <taxon>Asterophora</taxon>
    </lineage>
</organism>
<dbReference type="EMBL" id="JABCKV010000276">
    <property type="protein sequence ID" value="KAG5641637.1"/>
    <property type="molecule type" value="Genomic_DNA"/>
</dbReference>
<dbReference type="InterPro" id="IPR000719">
    <property type="entry name" value="Prot_kinase_dom"/>
</dbReference>
<protein>
    <recommendedName>
        <fullName evidence="2">non-specific serine/threonine protein kinase</fullName>
        <ecNumber evidence="2">2.7.11.1</ecNumber>
    </recommendedName>
</protein>
<feature type="compositionally biased region" description="Low complexity" evidence="12">
    <location>
        <begin position="317"/>
        <end position="367"/>
    </location>
</feature>
<evidence type="ECO:0000256" key="2">
    <source>
        <dbReference type="ARBA" id="ARBA00012513"/>
    </source>
</evidence>
<evidence type="ECO:0000256" key="10">
    <source>
        <dbReference type="PROSITE-ProRule" id="PRU10141"/>
    </source>
</evidence>
<evidence type="ECO:0000256" key="12">
    <source>
        <dbReference type="SAM" id="MobiDB-lite"/>
    </source>
</evidence>
<feature type="domain" description="Protein kinase" evidence="14">
    <location>
        <begin position="408"/>
        <end position="484"/>
    </location>
</feature>
<reference evidence="15" key="1">
    <citation type="submission" date="2020-07" db="EMBL/GenBank/DDBJ databases">
        <authorList>
            <person name="Nieuwenhuis M."/>
            <person name="Van De Peppel L.J.J."/>
        </authorList>
    </citation>
    <scope>NUCLEOTIDE SEQUENCE</scope>
    <source>
        <strain evidence="15">AP01</strain>
        <tissue evidence="15">Mycelium</tissue>
    </source>
</reference>
<evidence type="ECO:0000313" key="15">
    <source>
        <dbReference type="EMBL" id="KAG5641637.1"/>
    </source>
</evidence>
<dbReference type="InterPro" id="IPR017441">
    <property type="entry name" value="Protein_kinase_ATP_BS"/>
</dbReference>
<keyword evidence="13" id="KW-1133">Transmembrane helix</keyword>
<keyword evidence="7 10" id="KW-0067">ATP-binding</keyword>
<evidence type="ECO:0000259" key="14">
    <source>
        <dbReference type="PROSITE" id="PS50011"/>
    </source>
</evidence>
<name>A0A9P7G6Z3_9AGAR</name>
<evidence type="ECO:0000256" key="4">
    <source>
        <dbReference type="ARBA" id="ARBA00022679"/>
    </source>
</evidence>
<evidence type="ECO:0000256" key="13">
    <source>
        <dbReference type="SAM" id="Phobius"/>
    </source>
</evidence>
<accession>A0A9P7G6Z3</accession>
<dbReference type="SUPFAM" id="SSF56112">
    <property type="entry name" value="Protein kinase-like (PK-like)"/>
    <property type="match status" value="1"/>
</dbReference>
<evidence type="ECO:0000313" key="16">
    <source>
        <dbReference type="Proteomes" id="UP000775547"/>
    </source>
</evidence>
<feature type="compositionally biased region" description="Basic and acidic residues" evidence="12">
    <location>
        <begin position="374"/>
        <end position="383"/>
    </location>
</feature>
<proteinExistence type="inferred from homology"/>
<keyword evidence="6" id="KW-0418">Kinase</keyword>
<evidence type="ECO:0000256" key="7">
    <source>
        <dbReference type="ARBA" id="ARBA00022840"/>
    </source>
</evidence>
<gene>
    <name evidence="15" type="ORF">DXG03_004560</name>
</gene>
<dbReference type="OrthoDB" id="3068153at2759"/>
<evidence type="ECO:0000256" key="1">
    <source>
        <dbReference type="ARBA" id="ARBA00008874"/>
    </source>
</evidence>
<feature type="transmembrane region" description="Helical" evidence="13">
    <location>
        <begin position="177"/>
        <end position="203"/>
    </location>
</feature>
<dbReference type="PANTHER" id="PTHR48012">
    <property type="entry name" value="STERILE20-LIKE KINASE, ISOFORM B-RELATED"/>
    <property type="match status" value="1"/>
</dbReference>
<keyword evidence="13" id="KW-0472">Membrane</keyword>
<evidence type="ECO:0000256" key="11">
    <source>
        <dbReference type="SAM" id="Coils"/>
    </source>
</evidence>
<dbReference type="Gene3D" id="3.30.200.20">
    <property type="entry name" value="Phosphorylase Kinase, domain 1"/>
    <property type="match status" value="1"/>
</dbReference>
<feature type="transmembrane region" description="Helical" evidence="13">
    <location>
        <begin position="118"/>
        <end position="138"/>
    </location>
</feature>
<dbReference type="Pfam" id="PF00069">
    <property type="entry name" value="Pkinase"/>
    <property type="match status" value="1"/>
</dbReference>
<feature type="binding site" evidence="10">
    <location>
        <position position="437"/>
    </location>
    <ligand>
        <name>ATP</name>
        <dbReference type="ChEBI" id="CHEBI:30616"/>
    </ligand>
</feature>
<dbReference type="GO" id="GO:0005524">
    <property type="term" value="F:ATP binding"/>
    <property type="evidence" value="ECO:0007669"/>
    <property type="project" value="UniProtKB-UniRule"/>
</dbReference>
<evidence type="ECO:0000256" key="8">
    <source>
        <dbReference type="ARBA" id="ARBA00047899"/>
    </source>
</evidence>
<dbReference type="InterPro" id="IPR050629">
    <property type="entry name" value="STE20/SPS1-PAK"/>
</dbReference>